<name>E1QVI9_OLSUV</name>
<dbReference type="eggNOG" id="COG0457">
    <property type="taxonomic scope" value="Bacteria"/>
</dbReference>
<dbReference type="OrthoDB" id="3193074at2"/>
<dbReference type="InterPro" id="IPR011990">
    <property type="entry name" value="TPR-like_helical_dom_sf"/>
</dbReference>
<dbReference type="RefSeq" id="WP_013251894.1">
    <property type="nucleotide sequence ID" value="NC_014363.1"/>
</dbReference>
<dbReference type="EMBL" id="CP002106">
    <property type="protein sequence ID" value="ADK68142.1"/>
    <property type="molecule type" value="Genomic_DNA"/>
</dbReference>
<evidence type="ECO:0000313" key="3">
    <source>
        <dbReference type="EMBL" id="ADK68142.1"/>
    </source>
</evidence>
<dbReference type="HOGENOM" id="CLU_923893_0_0_11"/>
<reference evidence="3 4" key="1">
    <citation type="journal article" date="2010" name="Stand. Genomic Sci.">
        <title>Complete genome sequence of Olsenella uli type strain (VPI D76D-27C).</title>
        <authorList>
            <person name="Goker M."/>
            <person name="Held B."/>
            <person name="Lucas S."/>
            <person name="Nolan M."/>
            <person name="Yasawong M."/>
            <person name="Glavina Del Rio T."/>
            <person name="Tice H."/>
            <person name="Cheng J.F."/>
            <person name="Bruce D."/>
            <person name="Detter J.C."/>
            <person name="Tapia R."/>
            <person name="Han C."/>
            <person name="Goodwin L."/>
            <person name="Pitluck S."/>
            <person name="Liolios K."/>
            <person name="Ivanova N."/>
            <person name="Mavromatis K."/>
            <person name="Mikhailova N."/>
            <person name="Pati A."/>
            <person name="Chen A."/>
            <person name="Palaniappan K."/>
            <person name="Land M."/>
            <person name="Hauser L."/>
            <person name="Chang Y.J."/>
            <person name="Jeffries C.D."/>
            <person name="Rohde M."/>
            <person name="Sikorski J."/>
            <person name="Pukall R."/>
            <person name="Woyke T."/>
            <person name="Bristow J."/>
            <person name="Eisen J.A."/>
            <person name="Markowitz V."/>
            <person name="Hugenholtz P."/>
            <person name="Kyrpides N.C."/>
            <person name="Klenk H.P."/>
            <person name="Lapidus A."/>
        </authorList>
    </citation>
    <scope>NUCLEOTIDE SEQUENCE [LARGE SCALE GENOMIC DNA]</scope>
    <source>
        <strain evidence="4">ATCC 49627 / DSM 7084 / CIP 109912 / JCM 12494 / NCIMB 702895 / VPI D76D-27C</strain>
    </source>
</reference>
<dbReference type="GeneID" id="78512452"/>
<protein>
    <submittedName>
        <fullName evidence="3">TPR repeat-containing protein</fullName>
    </submittedName>
</protein>
<dbReference type="InterPro" id="IPR019734">
    <property type="entry name" value="TPR_rpt"/>
</dbReference>
<dbReference type="PANTHER" id="PTHR45641:SF19">
    <property type="entry name" value="NEPHROCYSTIN-3"/>
    <property type="match status" value="1"/>
</dbReference>
<sequence length="301" mass="33735">MPNSLEMIDEAWERFRREPERLETYLAELLDKIERERGAVSPDFVTVSNELGSFYRTHAMYEKGEEAFLRALSSIERLVGRGDYYAICMGNLGELYRLWGRPEDAGRCLDIAETCFEDKGSAEFAACLNYRGHLCSTMGRLEDARRHYRHALELVSAIEGHEYEVEAALGNLASACEALGDYEEAYGLLLRAKAFYDDGALAPRAHYVSLLNSIALALERLGRDGEAREVYLEEIDAMRTTPVSPVDAAVSFANAGDFFHRTGDTSRLAQIKDELGHIAATPGIGDNHIVLRSLERARAWE</sequence>
<proteinExistence type="predicted"/>
<keyword evidence="4" id="KW-1185">Reference proteome</keyword>
<dbReference type="SUPFAM" id="SSF48452">
    <property type="entry name" value="TPR-like"/>
    <property type="match status" value="2"/>
</dbReference>
<dbReference type="Gene3D" id="1.25.40.10">
    <property type="entry name" value="Tetratricopeptide repeat domain"/>
    <property type="match status" value="2"/>
</dbReference>
<gene>
    <name evidence="3" type="ordered locus">Olsu_1031</name>
</gene>
<dbReference type="Pfam" id="PF13424">
    <property type="entry name" value="TPR_12"/>
    <property type="match status" value="2"/>
</dbReference>
<evidence type="ECO:0000313" key="4">
    <source>
        <dbReference type="Proteomes" id="UP000000333"/>
    </source>
</evidence>
<accession>E1QVI9</accession>
<dbReference type="SMART" id="SM00028">
    <property type="entry name" value="TPR"/>
    <property type="match status" value="5"/>
</dbReference>
<dbReference type="AlphaFoldDB" id="E1QVI9"/>
<dbReference type="KEGG" id="ols:Olsu_1031"/>
<keyword evidence="2" id="KW-0802">TPR repeat</keyword>
<evidence type="ECO:0000256" key="1">
    <source>
        <dbReference type="ARBA" id="ARBA00022737"/>
    </source>
</evidence>
<dbReference type="PANTHER" id="PTHR45641">
    <property type="entry name" value="TETRATRICOPEPTIDE REPEAT PROTEIN (AFU_ORTHOLOGUE AFUA_6G03870)"/>
    <property type="match status" value="1"/>
</dbReference>
<keyword evidence="1" id="KW-0677">Repeat</keyword>
<dbReference type="Proteomes" id="UP000000333">
    <property type="component" value="Chromosome"/>
</dbReference>
<evidence type="ECO:0000256" key="2">
    <source>
        <dbReference type="ARBA" id="ARBA00022803"/>
    </source>
</evidence>
<dbReference type="STRING" id="633147.Olsu_1031"/>
<organism evidence="3 4">
    <name type="scientific">Olsenella uli (strain ATCC 49627 / DSM 7084 / CCUG 31166 / CIP 109912 / JCM 12494 / LMG 11480 / NCIMB 702895 / VPI D76D-27C)</name>
    <name type="common">Lactobacillus uli</name>
    <dbReference type="NCBI Taxonomy" id="633147"/>
    <lineage>
        <taxon>Bacteria</taxon>
        <taxon>Bacillati</taxon>
        <taxon>Actinomycetota</taxon>
        <taxon>Coriobacteriia</taxon>
        <taxon>Coriobacteriales</taxon>
        <taxon>Atopobiaceae</taxon>
        <taxon>Olsenella</taxon>
    </lineage>
</organism>